<feature type="region of interest" description="Disordered" evidence="1">
    <location>
        <begin position="1"/>
        <end position="94"/>
    </location>
</feature>
<comment type="caution">
    <text evidence="2">The sequence shown here is derived from an EMBL/GenBank/DDBJ whole genome shotgun (WGS) entry which is preliminary data.</text>
</comment>
<accession>A0AAV7DXE5</accession>
<feature type="compositionally biased region" description="Polar residues" evidence="1">
    <location>
        <begin position="76"/>
        <end position="92"/>
    </location>
</feature>
<feature type="compositionally biased region" description="Basic and acidic residues" evidence="1">
    <location>
        <begin position="33"/>
        <end position="45"/>
    </location>
</feature>
<evidence type="ECO:0000256" key="1">
    <source>
        <dbReference type="SAM" id="MobiDB-lite"/>
    </source>
</evidence>
<proteinExistence type="predicted"/>
<reference evidence="2 3" key="1">
    <citation type="submission" date="2021-07" db="EMBL/GenBank/DDBJ databases">
        <title>The Aristolochia fimbriata genome: insights into angiosperm evolution, floral development and chemical biosynthesis.</title>
        <authorList>
            <person name="Jiao Y."/>
        </authorList>
    </citation>
    <scope>NUCLEOTIDE SEQUENCE [LARGE SCALE GENOMIC DNA]</scope>
    <source>
        <strain evidence="2">IBCAS-2021</strain>
        <tissue evidence="2">Leaf</tissue>
    </source>
</reference>
<gene>
    <name evidence="2" type="ORF">H6P81_020342</name>
</gene>
<organism evidence="2 3">
    <name type="scientific">Aristolochia fimbriata</name>
    <name type="common">White veined hardy Dutchman's pipe vine</name>
    <dbReference type="NCBI Taxonomy" id="158543"/>
    <lineage>
        <taxon>Eukaryota</taxon>
        <taxon>Viridiplantae</taxon>
        <taxon>Streptophyta</taxon>
        <taxon>Embryophyta</taxon>
        <taxon>Tracheophyta</taxon>
        <taxon>Spermatophyta</taxon>
        <taxon>Magnoliopsida</taxon>
        <taxon>Magnoliidae</taxon>
        <taxon>Piperales</taxon>
        <taxon>Aristolochiaceae</taxon>
        <taxon>Aristolochia</taxon>
    </lineage>
</organism>
<sequence>MYEVQELKAKRKRKPTQSKGYKENYRRLPSVTNHREDTNRSERSSGHGGRPQRNRAWFNQACAASAPGTRLRVPRSESQPAGSEMTRATMTRSVDPDVMTRAQSWIQSWPYHLPENGKISSHRFTIFPTCSPAVFKLQFFEVQGLRFSDSGSISPFVFPDPRP</sequence>
<dbReference type="Proteomes" id="UP000825729">
    <property type="component" value="Unassembled WGS sequence"/>
</dbReference>
<name>A0AAV7DXE5_ARIFI</name>
<dbReference type="EMBL" id="JAINDJ010000008">
    <property type="protein sequence ID" value="KAG9440177.1"/>
    <property type="molecule type" value="Genomic_DNA"/>
</dbReference>
<evidence type="ECO:0000313" key="2">
    <source>
        <dbReference type="EMBL" id="KAG9440177.1"/>
    </source>
</evidence>
<protein>
    <submittedName>
        <fullName evidence="2">Uncharacterized protein</fullName>
    </submittedName>
</protein>
<evidence type="ECO:0000313" key="3">
    <source>
        <dbReference type="Proteomes" id="UP000825729"/>
    </source>
</evidence>
<dbReference type="AlphaFoldDB" id="A0AAV7DXE5"/>
<keyword evidence="3" id="KW-1185">Reference proteome</keyword>